<dbReference type="GO" id="GO:0003723">
    <property type="term" value="F:RNA binding"/>
    <property type="evidence" value="ECO:0007669"/>
    <property type="project" value="UniProtKB-UniRule"/>
</dbReference>
<dbReference type="SMART" id="SM00360">
    <property type="entry name" value="RRM"/>
    <property type="match status" value="3"/>
</dbReference>
<evidence type="ECO:0000259" key="19">
    <source>
        <dbReference type="PROSITE" id="PS50102"/>
    </source>
</evidence>
<evidence type="ECO:0000256" key="10">
    <source>
        <dbReference type="ARBA" id="ARBA00022843"/>
    </source>
</evidence>
<organism evidence="20 21">
    <name type="scientific">Hirundo rustica rustica</name>
    <dbReference type="NCBI Taxonomy" id="333673"/>
    <lineage>
        <taxon>Eukaryota</taxon>
        <taxon>Metazoa</taxon>
        <taxon>Chordata</taxon>
        <taxon>Craniata</taxon>
        <taxon>Vertebrata</taxon>
        <taxon>Euteleostomi</taxon>
        <taxon>Archelosauria</taxon>
        <taxon>Archosauria</taxon>
        <taxon>Dinosauria</taxon>
        <taxon>Saurischia</taxon>
        <taxon>Theropoda</taxon>
        <taxon>Coelurosauria</taxon>
        <taxon>Aves</taxon>
        <taxon>Neognathae</taxon>
        <taxon>Neoaves</taxon>
        <taxon>Telluraves</taxon>
        <taxon>Australaves</taxon>
        <taxon>Passeriformes</taxon>
        <taxon>Sylvioidea</taxon>
        <taxon>Hirundinidae</taxon>
        <taxon>Hirundo</taxon>
    </lineage>
</organism>
<evidence type="ECO:0000256" key="9">
    <source>
        <dbReference type="ARBA" id="ARBA00022824"/>
    </source>
</evidence>
<name>A0A3M0IQT4_HIRRU</name>
<dbReference type="Pfam" id="PF00076">
    <property type="entry name" value="RRM_1"/>
    <property type="match status" value="3"/>
</dbReference>
<keyword evidence="9" id="KW-0256">Endoplasmic reticulum</keyword>
<evidence type="ECO:0000256" key="4">
    <source>
        <dbReference type="ARBA" id="ARBA00022490"/>
    </source>
</evidence>
<keyword evidence="10" id="KW-0832">Ubl conjugation</keyword>
<dbReference type="InterPro" id="IPR035979">
    <property type="entry name" value="RBD_domain_sf"/>
</dbReference>
<dbReference type="STRING" id="333673.A0A3M0IQT4"/>
<keyword evidence="12 17" id="KW-0694">RNA-binding</keyword>
<dbReference type="GO" id="GO:0005681">
    <property type="term" value="C:spliceosomal complex"/>
    <property type="evidence" value="ECO:0007669"/>
    <property type="project" value="UniProtKB-KW"/>
</dbReference>
<dbReference type="CDD" id="cd21067">
    <property type="entry name" value="NURR_hnRNPR"/>
    <property type="match status" value="1"/>
</dbReference>
<evidence type="ECO:0000256" key="15">
    <source>
        <dbReference type="ARBA" id="ARBA00023242"/>
    </source>
</evidence>
<evidence type="ECO:0000256" key="14">
    <source>
        <dbReference type="ARBA" id="ARBA00023187"/>
    </source>
</evidence>
<feature type="region of interest" description="Disordered" evidence="18">
    <location>
        <begin position="587"/>
        <end position="611"/>
    </location>
</feature>
<dbReference type="FunFam" id="3.30.70.330:FF:000024">
    <property type="entry name" value="Heterogeneous nuclear ribonucleoprotein q isoform"/>
    <property type="match status" value="1"/>
</dbReference>
<dbReference type="PANTHER" id="PTHR21245">
    <property type="entry name" value="HETEROGENEOUS NUCLEAR RIBONUCLEOPROTEIN"/>
    <property type="match status" value="1"/>
</dbReference>
<evidence type="ECO:0000256" key="13">
    <source>
        <dbReference type="ARBA" id="ARBA00022990"/>
    </source>
</evidence>
<dbReference type="InterPro" id="IPR000504">
    <property type="entry name" value="RRM_dom"/>
</dbReference>
<dbReference type="InterPro" id="IPR012677">
    <property type="entry name" value="Nucleotide-bd_a/b_plait_sf"/>
</dbReference>
<dbReference type="GO" id="GO:0008380">
    <property type="term" value="P:RNA splicing"/>
    <property type="evidence" value="ECO:0007669"/>
    <property type="project" value="UniProtKB-KW"/>
</dbReference>
<dbReference type="PROSITE" id="PS50102">
    <property type="entry name" value="RRM"/>
    <property type="match status" value="3"/>
</dbReference>
<feature type="domain" description="RRM" evidence="19">
    <location>
        <begin position="176"/>
        <end position="255"/>
    </location>
</feature>
<evidence type="ECO:0000256" key="8">
    <source>
        <dbReference type="ARBA" id="ARBA00022737"/>
    </source>
</evidence>
<dbReference type="FunFam" id="3.30.70.330:FF:000023">
    <property type="entry name" value="Heterogeneous nuclear ribonucleoprotein q isoform"/>
    <property type="match status" value="1"/>
</dbReference>
<feature type="domain" description="RRM" evidence="19">
    <location>
        <begin position="352"/>
        <end position="422"/>
    </location>
</feature>
<proteinExistence type="predicted"/>
<evidence type="ECO:0000256" key="11">
    <source>
        <dbReference type="ARBA" id="ARBA00022848"/>
    </source>
</evidence>
<evidence type="ECO:0000256" key="2">
    <source>
        <dbReference type="ARBA" id="ARBA00004496"/>
    </source>
</evidence>
<dbReference type="InterPro" id="IPR034410">
    <property type="entry name" value="hnRNPR_RRM1"/>
</dbReference>
<evidence type="ECO:0000256" key="5">
    <source>
        <dbReference type="ARBA" id="ARBA00022499"/>
    </source>
</evidence>
<keyword evidence="6" id="KW-0507">mRNA processing</keyword>
<keyword evidence="14" id="KW-0508">mRNA splicing</keyword>
<dbReference type="Gene3D" id="3.30.70.330">
    <property type="match status" value="3"/>
</dbReference>
<comment type="caution">
    <text evidence="20">The sequence shown here is derived from an EMBL/GenBank/DDBJ whole genome shotgun (WGS) entry which is preliminary data.</text>
</comment>
<evidence type="ECO:0000256" key="1">
    <source>
        <dbReference type="ARBA" id="ARBA00004144"/>
    </source>
</evidence>
<feature type="compositionally biased region" description="Polar residues" evidence="18">
    <location>
        <begin position="591"/>
        <end position="600"/>
    </location>
</feature>
<keyword evidence="5" id="KW-1017">Isopeptide bond</keyword>
<dbReference type="CDD" id="cd12482">
    <property type="entry name" value="RRM1_hnRNPR"/>
    <property type="match status" value="1"/>
</dbReference>
<dbReference type="AlphaFoldDB" id="A0A3M0IQT4"/>
<feature type="domain" description="RRM" evidence="19">
    <location>
        <begin position="257"/>
        <end position="339"/>
    </location>
</feature>
<dbReference type="InterPro" id="IPR041337">
    <property type="entry name" value="hnRNP_Q_AcD"/>
</dbReference>
<evidence type="ECO:0000256" key="18">
    <source>
        <dbReference type="SAM" id="MobiDB-lite"/>
    </source>
</evidence>
<gene>
    <name evidence="20" type="ORF">DUI87_32426</name>
</gene>
<keyword evidence="4" id="KW-0963">Cytoplasm</keyword>
<evidence type="ECO:0000256" key="16">
    <source>
        <dbReference type="ARBA" id="ARBA00023274"/>
    </source>
</evidence>
<dbReference type="CDD" id="cd12488">
    <property type="entry name" value="RRM2_hnRNPR"/>
    <property type="match status" value="1"/>
</dbReference>
<comment type="subcellular location">
    <subcellularLocation>
        <location evidence="2">Cytoplasm</location>
    </subcellularLocation>
    <subcellularLocation>
        <location evidence="1">Microsome</location>
    </subcellularLocation>
    <subcellularLocation>
        <location evidence="3">Nucleus</location>
        <location evidence="3">Nucleoplasm</location>
    </subcellularLocation>
</comment>
<dbReference type="GO" id="GO:0005654">
    <property type="term" value="C:nucleoplasm"/>
    <property type="evidence" value="ECO:0007669"/>
    <property type="project" value="UniProtKB-SubCell"/>
</dbReference>
<evidence type="ECO:0000256" key="7">
    <source>
        <dbReference type="ARBA" id="ARBA00022728"/>
    </source>
</evidence>
<keyword evidence="21" id="KW-1185">Reference proteome</keyword>
<dbReference type="Pfam" id="PF18360">
    <property type="entry name" value="hnRNP_Q_AcD"/>
    <property type="match status" value="1"/>
</dbReference>
<dbReference type="OrthoDB" id="3800936at2759"/>
<evidence type="ECO:0000313" key="21">
    <source>
        <dbReference type="Proteomes" id="UP000269221"/>
    </source>
</evidence>
<feature type="region of interest" description="Disordered" evidence="18">
    <location>
        <begin position="512"/>
        <end position="547"/>
    </location>
</feature>
<feature type="compositionally biased region" description="Gly residues" evidence="18">
    <location>
        <begin position="512"/>
        <end position="521"/>
    </location>
</feature>
<keyword evidence="7" id="KW-0747">Spliceosome</keyword>
<dbReference type="InterPro" id="IPR034411">
    <property type="entry name" value="hnRNPR_RRM2"/>
</dbReference>
<accession>A0A3M0IQT4</accession>
<dbReference type="FunFam" id="3.30.70.330:FF:000027">
    <property type="entry name" value="Heterogeneous nuclear ribonucleoprotein q isoform"/>
    <property type="match status" value="1"/>
</dbReference>
<keyword evidence="11" id="KW-0492">Microsome</keyword>
<sequence>MAGPLRGQHNKMANQVNGNAVQLKEEEEPMDTSSVTHTEHYKTLIEAGLPQKVAERLDEIFQTGLVAYVDLDERAIDALREFNEEGALSVLQQFKESDLSHVQNKSAFLCGVMKTYRQREKQGSKVQESTKGPDEAKIKALLERTGYTLDVTTGQRKYGGPPPDTVYSGVQPGIGTEVFVGKIPRDLYEDELVPLFEKAGPIWDLRLMMDPLSGQNRGYAFITFCSKDAAQEAVKLCDNYEIRPGKHLGVCISVANNRLFVGSIPKNKTKENILEEFGKVTEGLVDVILYHQPDDKKKNRGFCFLEYEDHKSAAQARRRLMSGKVKVWGNVVTVEWADPVEEPDPEVMAKVKVLFVRNLATTVTEEILEKSFSEFGKLERVKKLKDYAFVHFEDRGAAVKAMNEMNGKEIEGEEIEIVLAKPPDKKRKERQAARQASRSTAYEDYYYYPPPRMPPPIRGRGRGGRGGYGYPPDYYGYEDYYDDYYGYDYHDYRGGYEDPYYGYDDGYAIRGRGGGGRGGRGAPPPPRGRGAPPPRVRSKGWCGRREDMSSTDPGVAFKICHYHGEISGVEGNVEHPRDWLDPQRLPAMASDLSTDGGTSASREESELPNSSNLRVDLKQKRIQIPSRVTPSSALDGMNRSQRRLSEELLLDAWEKAGLVITSLGEFRVPPPSPHSTLQSRSPPTFLIPFKKGWAGTA</sequence>
<evidence type="ECO:0000256" key="12">
    <source>
        <dbReference type="ARBA" id="ARBA00022884"/>
    </source>
</evidence>
<evidence type="ECO:0000256" key="6">
    <source>
        <dbReference type="ARBA" id="ARBA00022664"/>
    </source>
</evidence>
<keyword evidence="8" id="KW-0677">Repeat</keyword>
<evidence type="ECO:0000256" key="17">
    <source>
        <dbReference type="PROSITE-ProRule" id="PRU00176"/>
    </source>
</evidence>
<dbReference type="SUPFAM" id="SSF54928">
    <property type="entry name" value="RNA-binding domain, RBD"/>
    <property type="match status" value="3"/>
</dbReference>
<keyword evidence="13" id="KW-0007">Acetylation</keyword>
<protein>
    <recommendedName>
        <fullName evidence="19">RRM domain-containing protein</fullName>
    </recommendedName>
</protein>
<reference evidence="20 21" key="1">
    <citation type="submission" date="2018-07" db="EMBL/GenBank/DDBJ databases">
        <title>A high quality draft genome assembly of the barn swallow (H. rustica rustica).</title>
        <authorList>
            <person name="Formenti G."/>
            <person name="Chiara M."/>
            <person name="Poveda L."/>
            <person name="Francoijs K.-J."/>
            <person name="Bonisoli-Alquati A."/>
            <person name="Canova L."/>
            <person name="Gianfranceschi L."/>
            <person name="Horner D.S."/>
            <person name="Saino N."/>
        </authorList>
    </citation>
    <scope>NUCLEOTIDE SEQUENCE [LARGE SCALE GENOMIC DNA]</scope>
    <source>
        <strain evidence="20">Chelidonia</strain>
        <tissue evidence="20">Blood</tissue>
    </source>
</reference>
<evidence type="ECO:0000313" key="20">
    <source>
        <dbReference type="EMBL" id="RMB91287.1"/>
    </source>
</evidence>
<dbReference type="CDD" id="cd12494">
    <property type="entry name" value="RRM3_hnRNPR"/>
    <property type="match status" value="1"/>
</dbReference>
<dbReference type="Proteomes" id="UP000269221">
    <property type="component" value="Unassembled WGS sequence"/>
</dbReference>
<feature type="compositionally biased region" description="Pro residues" evidence="18">
    <location>
        <begin position="522"/>
        <end position="535"/>
    </location>
</feature>
<dbReference type="EMBL" id="QRBI01000238">
    <property type="protein sequence ID" value="RMB91287.1"/>
    <property type="molecule type" value="Genomic_DNA"/>
</dbReference>
<evidence type="ECO:0000256" key="3">
    <source>
        <dbReference type="ARBA" id="ARBA00004642"/>
    </source>
</evidence>
<keyword evidence="15" id="KW-0539">Nucleus</keyword>
<keyword evidence="16" id="KW-0687">Ribonucleoprotein</keyword>
<dbReference type="InterPro" id="IPR006535">
    <property type="entry name" value="HnRNP_R/Q_splicing_fac"/>
</dbReference>
<dbReference type="NCBIfam" id="TIGR01648">
    <property type="entry name" value="hnRNP-R-Q"/>
    <property type="match status" value="1"/>
</dbReference>
<dbReference type="GO" id="GO:0006397">
    <property type="term" value="P:mRNA processing"/>
    <property type="evidence" value="ECO:0007669"/>
    <property type="project" value="UniProtKB-KW"/>
</dbReference>
<dbReference type="GO" id="GO:0005737">
    <property type="term" value="C:cytoplasm"/>
    <property type="evidence" value="ECO:0007669"/>
    <property type="project" value="UniProtKB-SubCell"/>
</dbReference>